<evidence type="ECO:0000256" key="1">
    <source>
        <dbReference type="SAM" id="MobiDB-lite"/>
    </source>
</evidence>
<dbReference type="VEuPathDB" id="FungiDB:PAAG_05208"/>
<feature type="compositionally biased region" description="Basic and acidic residues" evidence="1">
    <location>
        <begin position="1"/>
        <end position="18"/>
    </location>
</feature>
<keyword evidence="3" id="KW-1185">Reference proteome</keyword>
<proteinExistence type="predicted"/>
<organism evidence="2 3">
    <name type="scientific">Paracoccidioides lutzii (strain ATCC MYA-826 / Pb01)</name>
    <name type="common">Paracoccidioides brasiliensis</name>
    <dbReference type="NCBI Taxonomy" id="502779"/>
    <lineage>
        <taxon>Eukaryota</taxon>
        <taxon>Fungi</taxon>
        <taxon>Dikarya</taxon>
        <taxon>Ascomycota</taxon>
        <taxon>Pezizomycotina</taxon>
        <taxon>Eurotiomycetes</taxon>
        <taxon>Eurotiomycetidae</taxon>
        <taxon>Onygenales</taxon>
        <taxon>Ajellomycetaceae</taxon>
        <taxon>Paracoccidioides</taxon>
    </lineage>
</organism>
<dbReference type="HOGENOM" id="CLU_2543179_0_0_1"/>
<evidence type="ECO:0000313" key="3">
    <source>
        <dbReference type="Proteomes" id="UP000002059"/>
    </source>
</evidence>
<dbReference type="KEGG" id="pbl:PAAG_05208"/>
<evidence type="ECO:0000313" key="2">
    <source>
        <dbReference type="EMBL" id="EEH34159.2"/>
    </source>
</evidence>
<dbReference type="RefSeq" id="XP_015699726.1">
    <property type="nucleotide sequence ID" value="XM_015845500.1"/>
</dbReference>
<protein>
    <submittedName>
        <fullName evidence="2">Uncharacterized protein</fullName>
    </submittedName>
</protein>
<accession>C1H365</accession>
<feature type="region of interest" description="Disordered" evidence="1">
    <location>
        <begin position="1"/>
        <end position="26"/>
    </location>
</feature>
<dbReference type="AlphaFoldDB" id="C1H365"/>
<sequence>MNEDRSQAPGQMERETRAGPRGNGPGRFVGFFCYERSKRGNKMGKFFASEARMYKIRLKEGKFISQNLWYHSGRGKKMDENEE</sequence>
<dbReference type="Proteomes" id="UP000002059">
    <property type="component" value="Partially assembled WGS sequence"/>
</dbReference>
<reference evidence="2 3" key="1">
    <citation type="journal article" date="2011" name="PLoS Genet.">
        <title>Comparative genomic analysis of human fungal pathogens causing paracoccidioidomycosis.</title>
        <authorList>
            <person name="Desjardins C.A."/>
            <person name="Champion M.D."/>
            <person name="Holder J.W."/>
            <person name="Muszewska A."/>
            <person name="Goldberg J."/>
            <person name="Bailao A.M."/>
            <person name="Brigido M.M."/>
            <person name="Ferreira M.E."/>
            <person name="Garcia A.M."/>
            <person name="Grynberg M."/>
            <person name="Gujja S."/>
            <person name="Heiman D.I."/>
            <person name="Henn M.R."/>
            <person name="Kodira C.D."/>
            <person name="Leon-Narvaez H."/>
            <person name="Longo L.V."/>
            <person name="Ma L.J."/>
            <person name="Malavazi I."/>
            <person name="Matsuo A.L."/>
            <person name="Morais F.V."/>
            <person name="Pereira M."/>
            <person name="Rodriguez-Brito S."/>
            <person name="Sakthikumar S."/>
            <person name="Salem-Izacc S.M."/>
            <person name="Sykes S.M."/>
            <person name="Teixeira M.M."/>
            <person name="Vallejo M.C."/>
            <person name="Walter M.E."/>
            <person name="Yandava C."/>
            <person name="Young S."/>
            <person name="Zeng Q."/>
            <person name="Zucker J."/>
            <person name="Felipe M.S."/>
            <person name="Goldman G.H."/>
            <person name="Haas B.J."/>
            <person name="McEwen J.G."/>
            <person name="Nino-Vega G."/>
            <person name="Puccia R."/>
            <person name="San-Blas G."/>
            <person name="Soares C.M."/>
            <person name="Birren B.W."/>
            <person name="Cuomo C.A."/>
        </authorList>
    </citation>
    <scope>NUCLEOTIDE SEQUENCE [LARGE SCALE GENOMIC DNA]</scope>
    <source>
        <strain evidence="3">ATCC MYA-826 / Pb01</strain>
    </source>
</reference>
<gene>
    <name evidence="2" type="ORF">PAAG_05208</name>
</gene>
<dbReference type="GeneID" id="9096340"/>
<name>C1H365_PARBA</name>
<dbReference type="EMBL" id="KN294004">
    <property type="protein sequence ID" value="EEH34159.2"/>
    <property type="molecule type" value="Genomic_DNA"/>
</dbReference>